<evidence type="ECO:0008006" key="4">
    <source>
        <dbReference type="Google" id="ProtNLM"/>
    </source>
</evidence>
<organism evidence="2 3">
    <name type="scientific">Patellaria atrata CBS 101060</name>
    <dbReference type="NCBI Taxonomy" id="1346257"/>
    <lineage>
        <taxon>Eukaryota</taxon>
        <taxon>Fungi</taxon>
        <taxon>Dikarya</taxon>
        <taxon>Ascomycota</taxon>
        <taxon>Pezizomycotina</taxon>
        <taxon>Dothideomycetes</taxon>
        <taxon>Dothideomycetes incertae sedis</taxon>
        <taxon>Patellariales</taxon>
        <taxon>Patellariaceae</taxon>
        <taxon>Patellaria</taxon>
    </lineage>
</organism>
<feature type="non-terminal residue" evidence="2">
    <location>
        <position position="1"/>
    </location>
</feature>
<feature type="compositionally biased region" description="Polar residues" evidence="1">
    <location>
        <begin position="180"/>
        <end position="196"/>
    </location>
</feature>
<reference evidence="2" key="1">
    <citation type="journal article" date="2020" name="Stud. Mycol.">
        <title>101 Dothideomycetes genomes: a test case for predicting lifestyles and emergence of pathogens.</title>
        <authorList>
            <person name="Haridas S."/>
            <person name="Albert R."/>
            <person name="Binder M."/>
            <person name="Bloem J."/>
            <person name="Labutti K."/>
            <person name="Salamov A."/>
            <person name="Andreopoulos B."/>
            <person name="Baker S."/>
            <person name="Barry K."/>
            <person name="Bills G."/>
            <person name="Bluhm B."/>
            <person name="Cannon C."/>
            <person name="Castanera R."/>
            <person name="Culley D."/>
            <person name="Daum C."/>
            <person name="Ezra D."/>
            <person name="Gonzalez J."/>
            <person name="Henrissat B."/>
            <person name="Kuo A."/>
            <person name="Liang C."/>
            <person name="Lipzen A."/>
            <person name="Lutzoni F."/>
            <person name="Magnuson J."/>
            <person name="Mondo S."/>
            <person name="Nolan M."/>
            <person name="Ohm R."/>
            <person name="Pangilinan J."/>
            <person name="Park H.-J."/>
            <person name="Ramirez L."/>
            <person name="Alfaro M."/>
            <person name="Sun H."/>
            <person name="Tritt A."/>
            <person name="Yoshinaga Y."/>
            <person name="Zwiers L.-H."/>
            <person name="Turgeon B."/>
            <person name="Goodwin S."/>
            <person name="Spatafora J."/>
            <person name="Crous P."/>
            <person name="Grigoriev I."/>
        </authorList>
    </citation>
    <scope>NUCLEOTIDE SEQUENCE</scope>
    <source>
        <strain evidence="2">CBS 101060</strain>
    </source>
</reference>
<dbReference type="OrthoDB" id="5328412at2759"/>
<dbReference type="InterPro" id="IPR011990">
    <property type="entry name" value="TPR-like_helical_dom_sf"/>
</dbReference>
<accession>A0A9P4S8G4</accession>
<dbReference type="AlphaFoldDB" id="A0A9P4S8G4"/>
<dbReference type="SUPFAM" id="SSF48452">
    <property type="entry name" value="TPR-like"/>
    <property type="match status" value="1"/>
</dbReference>
<keyword evidence="3" id="KW-1185">Reference proteome</keyword>
<feature type="non-terminal residue" evidence="2">
    <location>
        <position position="424"/>
    </location>
</feature>
<evidence type="ECO:0000256" key="1">
    <source>
        <dbReference type="SAM" id="MobiDB-lite"/>
    </source>
</evidence>
<evidence type="ECO:0000313" key="3">
    <source>
        <dbReference type="Proteomes" id="UP000799429"/>
    </source>
</evidence>
<feature type="compositionally biased region" description="Basic and acidic residues" evidence="1">
    <location>
        <begin position="166"/>
        <end position="179"/>
    </location>
</feature>
<name>A0A9P4S8G4_9PEZI</name>
<dbReference type="Proteomes" id="UP000799429">
    <property type="component" value="Unassembled WGS sequence"/>
</dbReference>
<dbReference type="EMBL" id="MU006098">
    <property type="protein sequence ID" value="KAF2837985.1"/>
    <property type="molecule type" value="Genomic_DNA"/>
</dbReference>
<evidence type="ECO:0000313" key="2">
    <source>
        <dbReference type="EMBL" id="KAF2837985.1"/>
    </source>
</evidence>
<comment type="caution">
    <text evidence="2">The sequence shown here is derived from an EMBL/GenBank/DDBJ whole genome shotgun (WGS) entry which is preliminary data.</text>
</comment>
<dbReference type="Gene3D" id="1.25.40.10">
    <property type="entry name" value="Tetratricopeptide repeat domain"/>
    <property type="match status" value="1"/>
</dbReference>
<protein>
    <recommendedName>
        <fullName evidence="4">TPR-like protein</fullName>
    </recommendedName>
</protein>
<feature type="region of interest" description="Disordered" evidence="1">
    <location>
        <begin position="165"/>
        <end position="198"/>
    </location>
</feature>
<proteinExistence type="predicted"/>
<gene>
    <name evidence="2" type="ORF">M501DRAFT_901271</name>
</gene>
<sequence length="424" mass="46320">EPETENEFLEAADELEKAGGKWRAGDPVKAMRFFQKAIEIYDAGLQKWGVSFDLAYNKALLQYQITQDHRISHQLGNPQELLQETLRAHRFALSLDQNNADILFNTGQVLTSLAEAITEKRSNENAKVNAIRLLQEAGELFSACLAHQELDFSEYQAQTDAMNAHELSREARDVPDAKSTEQVSTNEDMDTSSETSAPVEWATVLEPVSASTLLETVIAALSALTTLVSLMMPAHDNSLATLFEIATPLIKQKIPYYISLLSSEAEQETSLAIATFMSTMAEAEFRSGFTDIPTYQSSIAEAFESLTTNSSPSSSTPPKTDVLCAHADALIAFAAAVADVSDPTPDAQGQSAVVRWKALSKSQELLTAAAKAQDKGSTDMVTLYLTRGDVEVLRWRIASSPTASEGYRKHGDVLIKNAGVWYRG</sequence>